<dbReference type="Pfam" id="PF03721">
    <property type="entry name" value="UDPG_MGDP_dh_N"/>
    <property type="match status" value="1"/>
</dbReference>
<sequence>MEEYKIAVIGLGYVGLPLALELAKHHEVVGFDLNQEKIRAYRDGIDATGEAGGPALKKTRARFTSDENQLKGCNFFIVTVPTPLHPDRTPNLEPVKSAFRTVGKYLTKGTIVVLESTVYPGTTEEICVPILEETSGLALGADFKVGYSPERINPGDKVHTLSTIVKIVSASDGEALKKVGDVYRSVVKAGVYEAPSIRVAEAAKVIENAQRDVNIAFMNELSMIFNRMGIDTAEVLKAAGTKWNFLHFSPGLVGGHCIGVDPHYLIYKAELLGLAPLIVPAGRAVNEGMAKFVADQIVRELLRVHGRIDPDTRVGVLGFTFKENSPDSRNTKVADLVLELEHYGFEVIIHDPHADPAAVRSEYGLELAERDALRNLDAVVIAVGHDEFRGTDFVPEIRSMLKDGRRMVFDLKTLHPKEAFRKVGLEAWSL</sequence>
<feature type="domain" description="UDP-glucose/GDP-mannose dehydrogenase C-terminal" evidence="5">
    <location>
        <begin position="315"/>
        <end position="417"/>
    </location>
</feature>
<dbReference type="SMART" id="SM00984">
    <property type="entry name" value="UDPG_MGDP_dh_C"/>
    <property type="match status" value="1"/>
</dbReference>
<evidence type="ECO:0000256" key="1">
    <source>
        <dbReference type="ARBA" id="ARBA00006601"/>
    </source>
</evidence>
<dbReference type="InterPro" id="IPR014026">
    <property type="entry name" value="UDP-Glc/GDP-Man_DH_dimer"/>
</dbReference>
<dbReference type="SUPFAM" id="SSF52413">
    <property type="entry name" value="UDP-glucose/GDP-mannose dehydrogenase C-terminal domain"/>
    <property type="match status" value="1"/>
</dbReference>
<dbReference type="EMBL" id="AOFT01000004">
    <property type="protein sequence ID" value="EMR06950.1"/>
    <property type="molecule type" value="Genomic_DNA"/>
</dbReference>
<proteinExistence type="inferred from homology"/>
<protein>
    <submittedName>
        <fullName evidence="6">UDP-glucose 6-dehydrogenase tuaD</fullName>
        <ecNumber evidence="6">1.1.1.22</ecNumber>
    </submittedName>
</protein>
<dbReference type="PATRIC" id="fig|1235279.3.peg.1085"/>
<dbReference type="GO" id="GO:0016628">
    <property type="term" value="F:oxidoreductase activity, acting on the CH-CH group of donors, NAD or NADP as acceptor"/>
    <property type="evidence" value="ECO:0007669"/>
    <property type="project" value="InterPro"/>
</dbReference>
<accession>M7NZ61</accession>
<evidence type="ECO:0000259" key="5">
    <source>
        <dbReference type="SMART" id="SM00984"/>
    </source>
</evidence>
<keyword evidence="3" id="KW-0520">NAD</keyword>
<evidence type="ECO:0000256" key="2">
    <source>
        <dbReference type="ARBA" id="ARBA00023002"/>
    </source>
</evidence>
<dbReference type="PIRSF" id="PIRSF500136">
    <property type="entry name" value="UDP_ManNAc_DH"/>
    <property type="match status" value="1"/>
</dbReference>
<evidence type="ECO:0000313" key="6">
    <source>
        <dbReference type="EMBL" id="EMR06950.1"/>
    </source>
</evidence>
<reference evidence="6 7" key="1">
    <citation type="journal article" date="2013" name="Genome Announc.">
        <title>Draft Genome Sequence of Bhargavaea cecembensis Strain DSE10T, Isolated from a Deep-Sea Sediment Sample Collected at a Depth of 5,904 m from the Chagos-Laccadive Ridge System in the Indian Ocean.</title>
        <authorList>
            <person name="Shivaji S."/>
            <person name="Ara S."/>
            <person name="Begum Z."/>
            <person name="Ruth M."/>
            <person name="Singh A."/>
            <person name="Kumar Pinnaka A."/>
        </authorList>
    </citation>
    <scope>NUCLEOTIDE SEQUENCE [LARGE SCALE GENOMIC DNA]</scope>
    <source>
        <strain evidence="6 7">DSE10</strain>
    </source>
</reference>
<dbReference type="RefSeq" id="WP_008298033.1">
    <property type="nucleotide sequence ID" value="NZ_AOFT01000004.1"/>
</dbReference>
<comment type="similarity">
    <text evidence="1 4">Belongs to the UDP-glucose/GDP-mannose dehydrogenase family.</text>
</comment>
<dbReference type="PANTHER" id="PTHR43491">
    <property type="entry name" value="UDP-N-ACETYL-D-MANNOSAMINE DEHYDROGENASE"/>
    <property type="match status" value="1"/>
</dbReference>
<dbReference type="Pfam" id="PF03720">
    <property type="entry name" value="UDPG_MGDP_dh_C"/>
    <property type="match status" value="1"/>
</dbReference>
<dbReference type="InterPro" id="IPR028359">
    <property type="entry name" value="UDP_ManNAc/GlcNAc_DH"/>
</dbReference>
<dbReference type="GO" id="GO:0051287">
    <property type="term" value="F:NAD binding"/>
    <property type="evidence" value="ECO:0007669"/>
    <property type="project" value="InterPro"/>
</dbReference>
<dbReference type="AlphaFoldDB" id="M7NZ61"/>
<gene>
    <name evidence="6" type="primary">tuaD_1</name>
    <name evidence="6" type="ORF">C772_01086</name>
</gene>
<dbReference type="Gene3D" id="3.40.50.720">
    <property type="entry name" value="NAD(P)-binding Rossmann-like Domain"/>
    <property type="match status" value="2"/>
</dbReference>
<dbReference type="SUPFAM" id="SSF48179">
    <property type="entry name" value="6-phosphogluconate dehydrogenase C-terminal domain-like"/>
    <property type="match status" value="1"/>
</dbReference>
<dbReference type="InterPro" id="IPR001732">
    <property type="entry name" value="UDP-Glc/GDP-Man_DH_N"/>
</dbReference>
<dbReference type="InterPro" id="IPR036220">
    <property type="entry name" value="UDP-Glc/GDP-Man_DH_C_sf"/>
</dbReference>
<dbReference type="SUPFAM" id="SSF51735">
    <property type="entry name" value="NAD(P)-binding Rossmann-fold domains"/>
    <property type="match status" value="1"/>
</dbReference>
<dbReference type="OrthoDB" id="9803238at2"/>
<dbReference type="InterPro" id="IPR014027">
    <property type="entry name" value="UDP-Glc/GDP-Man_DH_C"/>
</dbReference>
<evidence type="ECO:0000256" key="4">
    <source>
        <dbReference type="PIRNR" id="PIRNR000124"/>
    </source>
</evidence>
<dbReference type="eggNOG" id="COG0677">
    <property type="taxonomic scope" value="Bacteria"/>
</dbReference>
<dbReference type="PIRSF" id="PIRSF000124">
    <property type="entry name" value="UDPglc_GDPman_dh"/>
    <property type="match status" value="1"/>
</dbReference>
<dbReference type="GO" id="GO:0000271">
    <property type="term" value="P:polysaccharide biosynthetic process"/>
    <property type="evidence" value="ECO:0007669"/>
    <property type="project" value="InterPro"/>
</dbReference>
<dbReference type="STRING" id="1235279.C772_01086"/>
<name>M7NZ61_9BACL</name>
<dbReference type="InterPro" id="IPR017476">
    <property type="entry name" value="UDP-Glc/GDP-Man"/>
</dbReference>
<evidence type="ECO:0000313" key="7">
    <source>
        <dbReference type="Proteomes" id="UP000011919"/>
    </source>
</evidence>
<comment type="caution">
    <text evidence="6">The sequence shown here is derived from an EMBL/GenBank/DDBJ whole genome shotgun (WGS) entry which is preliminary data.</text>
</comment>
<dbReference type="EC" id="1.1.1.22" evidence="6"/>
<keyword evidence="2 6" id="KW-0560">Oxidoreductase</keyword>
<keyword evidence="7" id="KW-1185">Reference proteome</keyword>
<evidence type="ECO:0000256" key="3">
    <source>
        <dbReference type="ARBA" id="ARBA00023027"/>
    </source>
</evidence>
<dbReference type="Proteomes" id="UP000011919">
    <property type="component" value="Unassembled WGS sequence"/>
</dbReference>
<dbReference type="NCBIfam" id="TIGR03026">
    <property type="entry name" value="NDP-sugDHase"/>
    <property type="match status" value="1"/>
</dbReference>
<dbReference type="PANTHER" id="PTHR43491:SF2">
    <property type="entry name" value="UDP-N-ACETYL-D-MANNOSAMINE DEHYDROGENASE"/>
    <property type="match status" value="1"/>
</dbReference>
<dbReference type="InterPro" id="IPR036291">
    <property type="entry name" value="NAD(P)-bd_dom_sf"/>
</dbReference>
<dbReference type="GO" id="GO:0003979">
    <property type="term" value="F:UDP-glucose 6-dehydrogenase activity"/>
    <property type="evidence" value="ECO:0007669"/>
    <property type="project" value="UniProtKB-EC"/>
</dbReference>
<organism evidence="6 7">
    <name type="scientific">Bhargavaea cecembensis DSE10</name>
    <dbReference type="NCBI Taxonomy" id="1235279"/>
    <lineage>
        <taxon>Bacteria</taxon>
        <taxon>Bacillati</taxon>
        <taxon>Bacillota</taxon>
        <taxon>Bacilli</taxon>
        <taxon>Bacillales</taxon>
        <taxon>Caryophanaceae</taxon>
        <taxon>Bhargavaea</taxon>
    </lineage>
</organism>
<dbReference type="Pfam" id="PF00984">
    <property type="entry name" value="UDPG_MGDP_dh"/>
    <property type="match status" value="1"/>
</dbReference>
<dbReference type="InterPro" id="IPR008927">
    <property type="entry name" value="6-PGluconate_DH-like_C_sf"/>
</dbReference>